<accession>A0A0P1BQ90</accession>
<dbReference type="GO" id="GO:0030600">
    <property type="term" value="F:feruloyl esterase activity"/>
    <property type="evidence" value="ECO:0007669"/>
    <property type="project" value="UniProtKB-EC"/>
</dbReference>
<dbReference type="EC" id="3.1.1.73" evidence="2"/>
<protein>
    <recommendedName>
        <fullName evidence="2">feruloyl esterase</fullName>
        <ecNumber evidence="2">3.1.1.73</ecNumber>
    </recommendedName>
</protein>
<organism evidence="10 11">
    <name type="scientific">Ceraceosorus bombacis</name>
    <dbReference type="NCBI Taxonomy" id="401625"/>
    <lineage>
        <taxon>Eukaryota</taxon>
        <taxon>Fungi</taxon>
        <taxon>Dikarya</taxon>
        <taxon>Basidiomycota</taxon>
        <taxon>Ustilaginomycotina</taxon>
        <taxon>Exobasidiomycetes</taxon>
        <taxon>Ceraceosorales</taxon>
        <taxon>Ceraceosoraceae</taxon>
        <taxon>Ceraceosorus</taxon>
    </lineage>
</organism>
<dbReference type="Gene3D" id="3.40.50.1820">
    <property type="entry name" value="alpha/beta hydrolase"/>
    <property type="match status" value="1"/>
</dbReference>
<dbReference type="GO" id="GO:0045493">
    <property type="term" value="P:xylan catabolic process"/>
    <property type="evidence" value="ECO:0007669"/>
    <property type="project" value="UniProtKB-KW"/>
</dbReference>
<evidence type="ECO:0000256" key="6">
    <source>
        <dbReference type="ARBA" id="ARBA00022801"/>
    </source>
</evidence>
<evidence type="ECO:0000256" key="1">
    <source>
        <dbReference type="ARBA" id="ARBA00004613"/>
    </source>
</evidence>
<dbReference type="OrthoDB" id="424610at2759"/>
<evidence type="ECO:0000313" key="10">
    <source>
        <dbReference type="EMBL" id="CEH18617.1"/>
    </source>
</evidence>
<sequence length="311" mass="34186">MPDGHTLKYGKNLLEFQYEDQPKRQHILYLPKSYDGFTLLPTVLGLHYSSGNIDSIDAMANLSDLAERHNFVWIAPQGGVTFKNNQGYAWNIPFVPTTDDSNIEGAVLEDRKYLVALLQHVQNDLCVNTAQSYAMGHSGGGRMSSSLVCNPEMSQHFAGIVASSSLRAGPSAGPDYAAPLAIGQPNACNPSHPIGVVALHGLADETNPYDGTPEDGTEDNKKRWGYSVQSALTHWAELDSCDLSSNTTVEATIATDGPIIHQQTINCPNVDITAWLQDDWPHAYFDINRADFNPGDHWWDAISKFSHEPQY</sequence>
<dbReference type="AlphaFoldDB" id="A0A0P1BQ90"/>
<evidence type="ECO:0000256" key="2">
    <source>
        <dbReference type="ARBA" id="ARBA00013091"/>
    </source>
</evidence>
<evidence type="ECO:0000256" key="4">
    <source>
        <dbReference type="ARBA" id="ARBA00022651"/>
    </source>
</evidence>
<dbReference type="Proteomes" id="UP000054845">
    <property type="component" value="Unassembled WGS sequence"/>
</dbReference>
<keyword evidence="7" id="KW-0119">Carbohydrate metabolism</keyword>
<comment type="subcellular location">
    <subcellularLocation>
        <location evidence="1">Secreted</location>
    </subcellularLocation>
</comment>
<evidence type="ECO:0000256" key="8">
    <source>
        <dbReference type="ARBA" id="ARBA00023326"/>
    </source>
</evidence>
<keyword evidence="4" id="KW-0858">Xylan degradation</keyword>
<evidence type="ECO:0000256" key="3">
    <source>
        <dbReference type="ARBA" id="ARBA00022525"/>
    </source>
</evidence>
<dbReference type="InterPro" id="IPR029058">
    <property type="entry name" value="AB_hydrolase_fold"/>
</dbReference>
<keyword evidence="6" id="KW-0378">Hydrolase</keyword>
<name>A0A0P1BQ90_9BASI</name>
<keyword evidence="3" id="KW-0964">Secreted</keyword>
<evidence type="ECO:0000256" key="7">
    <source>
        <dbReference type="ARBA" id="ARBA00023277"/>
    </source>
</evidence>
<dbReference type="InterPro" id="IPR043595">
    <property type="entry name" value="FaeB/C/D"/>
</dbReference>
<keyword evidence="8" id="KW-0624">Polysaccharide degradation</keyword>
<reference evidence="10 11" key="1">
    <citation type="submission" date="2014-09" db="EMBL/GenBank/DDBJ databases">
        <authorList>
            <person name="Magalhaes I.L.F."/>
            <person name="Oliveira U."/>
            <person name="Santos F.R."/>
            <person name="Vidigal T.H.D.A."/>
            <person name="Brescovit A.D."/>
            <person name="Santos A.J."/>
        </authorList>
    </citation>
    <scope>NUCLEOTIDE SEQUENCE [LARGE SCALE GENOMIC DNA]</scope>
</reference>
<evidence type="ECO:0000256" key="5">
    <source>
        <dbReference type="ARBA" id="ARBA00022729"/>
    </source>
</evidence>
<keyword evidence="11" id="KW-1185">Reference proteome</keyword>
<proteinExistence type="predicted"/>
<evidence type="ECO:0000256" key="9">
    <source>
        <dbReference type="ARBA" id="ARBA00034075"/>
    </source>
</evidence>
<comment type="catalytic activity">
    <reaction evidence="9">
        <text>feruloyl-polysaccharide + H2O = ferulate + polysaccharide.</text>
        <dbReference type="EC" id="3.1.1.73"/>
    </reaction>
</comment>
<evidence type="ECO:0000313" key="11">
    <source>
        <dbReference type="Proteomes" id="UP000054845"/>
    </source>
</evidence>
<dbReference type="STRING" id="401625.A0A0P1BQ90"/>
<dbReference type="EMBL" id="CCYA01000275">
    <property type="protein sequence ID" value="CEH18617.1"/>
    <property type="molecule type" value="Genomic_DNA"/>
</dbReference>
<dbReference type="PANTHER" id="PTHR38050">
    <property type="match status" value="1"/>
</dbReference>
<dbReference type="SUPFAM" id="SSF53474">
    <property type="entry name" value="alpha/beta-Hydrolases"/>
    <property type="match status" value="1"/>
</dbReference>
<dbReference type="PANTHER" id="PTHR38050:SF2">
    <property type="entry name" value="FERULOYL ESTERASE C-RELATED"/>
    <property type="match status" value="1"/>
</dbReference>
<dbReference type="GO" id="GO:0005576">
    <property type="term" value="C:extracellular region"/>
    <property type="evidence" value="ECO:0007669"/>
    <property type="project" value="UniProtKB-SubCell"/>
</dbReference>
<keyword evidence="5" id="KW-0732">Signal</keyword>